<protein>
    <recommendedName>
        <fullName evidence="3">DDE Tnp4 domain-containing protein</fullName>
    </recommendedName>
</protein>
<feature type="non-terminal residue" evidence="1">
    <location>
        <position position="1"/>
    </location>
</feature>
<evidence type="ECO:0000313" key="1">
    <source>
        <dbReference type="EMBL" id="KIK83842.1"/>
    </source>
</evidence>
<organism evidence="1 2">
    <name type="scientific">Paxillus rubicundulus Ve08.2h10</name>
    <dbReference type="NCBI Taxonomy" id="930991"/>
    <lineage>
        <taxon>Eukaryota</taxon>
        <taxon>Fungi</taxon>
        <taxon>Dikarya</taxon>
        <taxon>Basidiomycota</taxon>
        <taxon>Agaricomycotina</taxon>
        <taxon>Agaricomycetes</taxon>
        <taxon>Agaricomycetidae</taxon>
        <taxon>Boletales</taxon>
        <taxon>Paxilineae</taxon>
        <taxon>Paxillaceae</taxon>
        <taxon>Paxillus</taxon>
    </lineage>
</organism>
<sequence>EHAFVALKGCFQSLHEHHLWMKMQDDLYIAMYWVECCLILHNVIIQFEEQCEGKMRGTMNWVIAEGH</sequence>
<evidence type="ECO:0008006" key="3">
    <source>
        <dbReference type="Google" id="ProtNLM"/>
    </source>
</evidence>
<dbReference type="AlphaFoldDB" id="A0A0D0CM44"/>
<dbReference type="HOGENOM" id="CLU_201513_1_0_1"/>
<dbReference type="InParanoid" id="A0A0D0CM44"/>
<dbReference type="EMBL" id="KN825584">
    <property type="protein sequence ID" value="KIK83842.1"/>
    <property type="molecule type" value="Genomic_DNA"/>
</dbReference>
<keyword evidence="2" id="KW-1185">Reference proteome</keyword>
<name>A0A0D0CM44_9AGAM</name>
<evidence type="ECO:0000313" key="2">
    <source>
        <dbReference type="Proteomes" id="UP000054538"/>
    </source>
</evidence>
<proteinExistence type="predicted"/>
<reference evidence="2" key="2">
    <citation type="submission" date="2015-01" db="EMBL/GenBank/DDBJ databases">
        <title>Evolutionary Origins and Diversification of the Mycorrhizal Mutualists.</title>
        <authorList>
            <consortium name="DOE Joint Genome Institute"/>
            <consortium name="Mycorrhizal Genomics Consortium"/>
            <person name="Kohler A."/>
            <person name="Kuo A."/>
            <person name="Nagy L.G."/>
            <person name="Floudas D."/>
            <person name="Copeland A."/>
            <person name="Barry K.W."/>
            <person name="Cichocki N."/>
            <person name="Veneault-Fourrey C."/>
            <person name="LaButti K."/>
            <person name="Lindquist E.A."/>
            <person name="Lipzen A."/>
            <person name="Lundell T."/>
            <person name="Morin E."/>
            <person name="Murat C."/>
            <person name="Riley R."/>
            <person name="Ohm R."/>
            <person name="Sun H."/>
            <person name="Tunlid A."/>
            <person name="Henrissat B."/>
            <person name="Grigoriev I.V."/>
            <person name="Hibbett D.S."/>
            <person name="Martin F."/>
        </authorList>
    </citation>
    <scope>NUCLEOTIDE SEQUENCE [LARGE SCALE GENOMIC DNA]</scope>
    <source>
        <strain evidence="2">Ve08.2h10</strain>
    </source>
</reference>
<reference evidence="1 2" key="1">
    <citation type="submission" date="2014-04" db="EMBL/GenBank/DDBJ databases">
        <authorList>
            <consortium name="DOE Joint Genome Institute"/>
            <person name="Kuo A."/>
            <person name="Kohler A."/>
            <person name="Jargeat P."/>
            <person name="Nagy L.G."/>
            <person name="Floudas D."/>
            <person name="Copeland A."/>
            <person name="Barry K.W."/>
            <person name="Cichocki N."/>
            <person name="Veneault-Fourrey C."/>
            <person name="LaButti K."/>
            <person name="Lindquist E.A."/>
            <person name="Lipzen A."/>
            <person name="Lundell T."/>
            <person name="Morin E."/>
            <person name="Murat C."/>
            <person name="Sun H."/>
            <person name="Tunlid A."/>
            <person name="Henrissat B."/>
            <person name="Grigoriev I.V."/>
            <person name="Hibbett D.S."/>
            <person name="Martin F."/>
            <person name="Nordberg H.P."/>
            <person name="Cantor M.N."/>
            <person name="Hua S.X."/>
        </authorList>
    </citation>
    <scope>NUCLEOTIDE SEQUENCE [LARGE SCALE GENOMIC DNA]</scope>
    <source>
        <strain evidence="1 2">Ve08.2h10</strain>
    </source>
</reference>
<dbReference type="Proteomes" id="UP000054538">
    <property type="component" value="Unassembled WGS sequence"/>
</dbReference>
<accession>A0A0D0CM44</accession>
<dbReference type="OrthoDB" id="2499472at2759"/>
<gene>
    <name evidence="1" type="ORF">PAXRUDRAFT_152997</name>
</gene>